<protein>
    <recommendedName>
        <fullName evidence="5">DNA double-strand break repair and VJ recombination XRCC4</fullName>
    </recommendedName>
</protein>
<evidence type="ECO:0000313" key="3">
    <source>
        <dbReference type="EMBL" id="KAF4512315.1"/>
    </source>
</evidence>
<feature type="compositionally biased region" description="Basic and acidic residues" evidence="2">
    <location>
        <begin position="325"/>
        <end position="339"/>
    </location>
</feature>
<evidence type="ECO:0000256" key="1">
    <source>
        <dbReference type="SAM" id="Coils"/>
    </source>
</evidence>
<accession>A0A8H4V991</accession>
<keyword evidence="1" id="KW-0175">Coiled coil</keyword>
<feature type="region of interest" description="Disordered" evidence="2">
    <location>
        <begin position="203"/>
        <end position="361"/>
    </location>
</feature>
<proteinExistence type="predicted"/>
<dbReference type="InterPro" id="IPR014751">
    <property type="entry name" value="XRCC4-like_C"/>
</dbReference>
<feature type="compositionally biased region" description="Acidic residues" evidence="2">
    <location>
        <begin position="247"/>
        <end position="256"/>
    </location>
</feature>
<dbReference type="PANTHER" id="PTHR42067:SF1">
    <property type="entry name" value="MITOTIC APPARATUS PROTEIN P62"/>
    <property type="match status" value="1"/>
</dbReference>
<dbReference type="OrthoDB" id="8064436at2759"/>
<reference evidence="3 4" key="1">
    <citation type="journal article" date="2020" name="Genome Biol. Evol.">
        <title>A new high-quality draft genome assembly of the Chinese cordyceps Ophiocordyceps sinensis.</title>
        <authorList>
            <person name="Shu R."/>
            <person name="Zhang J."/>
            <person name="Meng Q."/>
            <person name="Zhang H."/>
            <person name="Zhou G."/>
            <person name="Li M."/>
            <person name="Wu P."/>
            <person name="Zhao Y."/>
            <person name="Chen C."/>
            <person name="Qin Q."/>
        </authorList>
    </citation>
    <scope>NUCLEOTIDE SEQUENCE [LARGE SCALE GENOMIC DNA]</scope>
    <source>
        <strain evidence="3 4">IOZ07</strain>
    </source>
</reference>
<dbReference type="SUPFAM" id="SSF58022">
    <property type="entry name" value="XRCC4, C-terminal oligomerization domain"/>
    <property type="match status" value="1"/>
</dbReference>
<dbReference type="AlphaFoldDB" id="A0A8H4V991"/>
<dbReference type="Gene3D" id="1.20.5.370">
    <property type="match status" value="1"/>
</dbReference>
<evidence type="ECO:0000313" key="4">
    <source>
        <dbReference type="Proteomes" id="UP000557566"/>
    </source>
</evidence>
<feature type="compositionally biased region" description="Polar residues" evidence="2">
    <location>
        <begin position="311"/>
        <end position="322"/>
    </location>
</feature>
<keyword evidence="4" id="KW-1185">Reference proteome</keyword>
<feature type="compositionally biased region" description="Polar residues" evidence="2">
    <location>
        <begin position="269"/>
        <end position="279"/>
    </location>
</feature>
<feature type="coiled-coil region" evidence="1">
    <location>
        <begin position="137"/>
        <end position="178"/>
    </location>
</feature>
<sequence length="361" mass="39403">MASMRVLRFPRSDKDSAHVLVNVSSAGPNPLDLKLAATEGDEPYACVLKHHRVSLLRVKNCPVSEDEWQHLLESLLQQQIVNDIQVAAAVQPESSISLTVRKQVQGITQRLGTITLKCDQTEQFELFQWCDWSLDALAKQQKAAADSAAKARDLEAEVAGLQAQLDELVRAKQDDEAALLLKFRDLLNEKKVKIREQQKIITASPFPREDSASSQLHQAGDNAAAHDPAPSRPRKRKAAKKSVVAEAQDDSDEATEDVAVKSEPEDTDPGNTSDGTASVNDEDDGTASVNDEEDDNGLVETGTTRDVDSGRSVSTYDNSGQQRAPPEKVARAPPLRRDLPFANKQTTAPPPAEETDSDDEL</sequence>
<feature type="compositionally biased region" description="Acidic residues" evidence="2">
    <location>
        <begin position="280"/>
        <end position="297"/>
    </location>
</feature>
<dbReference type="EMBL" id="JAAVMX010000002">
    <property type="protein sequence ID" value="KAF4512315.1"/>
    <property type="molecule type" value="Genomic_DNA"/>
</dbReference>
<evidence type="ECO:0008006" key="5">
    <source>
        <dbReference type="Google" id="ProtNLM"/>
    </source>
</evidence>
<organism evidence="3 4">
    <name type="scientific">Ophiocordyceps sinensis</name>
    <dbReference type="NCBI Taxonomy" id="72228"/>
    <lineage>
        <taxon>Eukaryota</taxon>
        <taxon>Fungi</taxon>
        <taxon>Dikarya</taxon>
        <taxon>Ascomycota</taxon>
        <taxon>Pezizomycotina</taxon>
        <taxon>Sordariomycetes</taxon>
        <taxon>Hypocreomycetidae</taxon>
        <taxon>Hypocreales</taxon>
        <taxon>Ophiocordycipitaceae</taxon>
        <taxon>Ophiocordyceps</taxon>
    </lineage>
</organism>
<comment type="caution">
    <text evidence="3">The sequence shown here is derived from an EMBL/GenBank/DDBJ whole genome shotgun (WGS) entry which is preliminary data.</text>
</comment>
<dbReference type="Proteomes" id="UP000557566">
    <property type="component" value="Unassembled WGS sequence"/>
</dbReference>
<evidence type="ECO:0000256" key="2">
    <source>
        <dbReference type="SAM" id="MobiDB-lite"/>
    </source>
</evidence>
<name>A0A8H4V991_9HYPO</name>
<dbReference type="PANTHER" id="PTHR42067">
    <property type="entry name" value="YALI0C15378P"/>
    <property type="match status" value="1"/>
</dbReference>
<gene>
    <name evidence="3" type="ORF">G6O67_001473</name>
</gene>